<dbReference type="InterPro" id="IPR003594">
    <property type="entry name" value="HATPase_dom"/>
</dbReference>
<evidence type="ECO:0000256" key="9">
    <source>
        <dbReference type="ARBA" id="ARBA00022991"/>
    </source>
</evidence>
<dbReference type="RefSeq" id="WP_204656673.1">
    <property type="nucleotide sequence ID" value="NZ_CP056775.1"/>
</dbReference>
<dbReference type="SMART" id="SM00065">
    <property type="entry name" value="GAF"/>
    <property type="match status" value="1"/>
</dbReference>
<dbReference type="InterPro" id="IPR036097">
    <property type="entry name" value="HisK_dim/P_sf"/>
</dbReference>
<dbReference type="InterPro" id="IPR013654">
    <property type="entry name" value="PAS_2"/>
</dbReference>
<keyword evidence="4" id="KW-0600">Photoreceptor protein</keyword>
<name>A0ABX7I9L9_9BACT</name>
<evidence type="ECO:0000259" key="13">
    <source>
        <dbReference type="PROSITE" id="PS50109"/>
    </source>
</evidence>
<evidence type="ECO:0000256" key="2">
    <source>
        <dbReference type="ARBA" id="ARBA00006402"/>
    </source>
</evidence>
<evidence type="ECO:0000256" key="6">
    <source>
        <dbReference type="ARBA" id="ARBA00022606"/>
    </source>
</evidence>
<dbReference type="PRINTS" id="PR01033">
    <property type="entry name" value="PHYTOCHROME"/>
</dbReference>
<dbReference type="InterPro" id="IPR043150">
    <property type="entry name" value="Phytochrome_PHY_sf"/>
</dbReference>
<dbReference type="InterPro" id="IPR036890">
    <property type="entry name" value="HATPase_C_sf"/>
</dbReference>
<dbReference type="Pfam" id="PF08446">
    <property type="entry name" value="PAS_2"/>
    <property type="match status" value="1"/>
</dbReference>
<sequence>MNIRNIVNREIVNLTNCESEPIHIPGSIQPHGFLLGVTQPDYLIEYCSQNTADYTALPPEQVLGKRLSEIFTDELAGQFHAYATAEIDTAKPFVFEINDTPFNTTVHKSGNTFILELEPFPDGTLNLPNLYNQTRKFVSIMEKSSYLLDLCQDIATETRYITGYDRVMIYRFDDDYNGEVIAESRREDLNSFSGQKYPHSDIPVQARELYIRNQLRMIADIHYEPVPLLALDQAGNKSNQSLDLSLSILRSVSPIHIEYMKNMGVGATLTISLLQNQKLWGLIACHHYSPKVLPHYTRLSALLQGHFLTSQIAVREVSEEFEVGQHVDKALVSSLELLHQHEDFIGACHISPLLLELANATGMAIYYNRRLYTSGAVPPEDELLALVHFLGEEYRAESLETDFLASVYDRENLSRHAAGIIYHRILSGTSNAILWFRNEQIETINWAGNPDKAILQNEDGFRLSPRKSFELWREVVKGKSRKWKKSELNAASSFSYALQRHINFQVIRRQEDRNRILNEELKTANKELANLNWISTHDLKEPLRKIQIFASKVLDREDPDLSLQVKDSVERMRFAAEKMQLLIEDILSYSKAGNMEKSFEVKDLNIILENVLTEMADEIREKQVTVEADRLPELQVIPFQIHQLFVNLLGNAIKFSKAGVAPSVKIRLLSVTGSDAGTEKIQQDGLYYRITFEDNGIGFEKEYETRIFDIFQRLNPAHKYPGTGIGLAICKKIMENHRGYIKAEGQLEQGAIFSLYFPVA</sequence>
<dbReference type="SUPFAM" id="SSF55785">
    <property type="entry name" value="PYP-like sensor domain (PAS domain)"/>
    <property type="match status" value="1"/>
</dbReference>
<accession>A0ABX7I9L9</accession>
<evidence type="ECO:0000259" key="12">
    <source>
        <dbReference type="PROSITE" id="PS50046"/>
    </source>
</evidence>
<dbReference type="InterPro" id="IPR029016">
    <property type="entry name" value="GAF-like_dom_sf"/>
</dbReference>
<feature type="coiled-coil region" evidence="11">
    <location>
        <begin position="507"/>
        <end position="534"/>
    </location>
</feature>
<proteinExistence type="inferred from homology"/>
<keyword evidence="7" id="KW-0808">Transferase</keyword>
<dbReference type="InterPro" id="IPR005467">
    <property type="entry name" value="His_kinase_dom"/>
</dbReference>
<dbReference type="InterPro" id="IPR001294">
    <property type="entry name" value="Phytochrome"/>
</dbReference>
<evidence type="ECO:0000313" key="14">
    <source>
        <dbReference type="EMBL" id="QRR02127.1"/>
    </source>
</evidence>
<dbReference type="InterPro" id="IPR016132">
    <property type="entry name" value="Phyto_chromo_attachment"/>
</dbReference>
<dbReference type="InterPro" id="IPR035965">
    <property type="entry name" value="PAS-like_dom_sf"/>
</dbReference>
<keyword evidence="6" id="KW-0716">Sensory transduction</keyword>
<evidence type="ECO:0000256" key="8">
    <source>
        <dbReference type="ARBA" id="ARBA00022777"/>
    </source>
</evidence>
<dbReference type="Pfam" id="PF00360">
    <property type="entry name" value="PHY"/>
    <property type="match status" value="1"/>
</dbReference>
<evidence type="ECO:0000256" key="1">
    <source>
        <dbReference type="ARBA" id="ARBA00000085"/>
    </source>
</evidence>
<feature type="domain" description="Phytochrome chromophore attachment site" evidence="12">
    <location>
        <begin position="146"/>
        <end position="310"/>
    </location>
</feature>
<keyword evidence="10" id="KW-0675">Receptor</keyword>
<dbReference type="SUPFAM" id="SSF47384">
    <property type="entry name" value="Homodimeric domain of signal transducing histidine kinase"/>
    <property type="match status" value="1"/>
</dbReference>
<evidence type="ECO:0000256" key="3">
    <source>
        <dbReference type="ARBA" id="ARBA00012438"/>
    </source>
</evidence>
<evidence type="ECO:0000256" key="4">
    <source>
        <dbReference type="ARBA" id="ARBA00022543"/>
    </source>
</evidence>
<evidence type="ECO:0000313" key="15">
    <source>
        <dbReference type="Proteomes" id="UP000612680"/>
    </source>
</evidence>
<dbReference type="SMART" id="SM00387">
    <property type="entry name" value="HATPase_c"/>
    <property type="match status" value="1"/>
</dbReference>
<dbReference type="InterPro" id="IPR003018">
    <property type="entry name" value="GAF"/>
</dbReference>
<keyword evidence="8" id="KW-0418">Kinase</keyword>
<dbReference type="SUPFAM" id="SSF55781">
    <property type="entry name" value="GAF domain-like"/>
    <property type="match status" value="2"/>
</dbReference>
<keyword evidence="11" id="KW-0175">Coiled coil</keyword>
<reference evidence="14 15" key="1">
    <citation type="submission" date="2020-06" db="EMBL/GenBank/DDBJ databases">
        <title>Dyadobacter sandarakinus sp. nov., isolated from the soil of the Arctic Yellow River Station.</title>
        <authorList>
            <person name="Zhang Y."/>
            <person name="Peng F."/>
        </authorList>
    </citation>
    <scope>NUCLEOTIDE SEQUENCE [LARGE SCALE GENOMIC DNA]</scope>
    <source>
        <strain evidence="14 15">Q3-56</strain>
    </source>
</reference>
<dbReference type="PANTHER" id="PTHR43304">
    <property type="entry name" value="PHYTOCHROME-LIKE PROTEIN CPH1"/>
    <property type="match status" value="1"/>
</dbReference>
<keyword evidence="15" id="KW-1185">Reference proteome</keyword>
<evidence type="ECO:0000256" key="11">
    <source>
        <dbReference type="SAM" id="Coils"/>
    </source>
</evidence>
<dbReference type="EC" id="2.7.13.3" evidence="3"/>
<dbReference type="Gene3D" id="1.10.287.130">
    <property type="match status" value="1"/>
</dbReference>
<organism evidence="14 15">
    <name type="scientific">Dyadobacter sandarakinus</name>
    <dbReference type="NCBI Taxonomy" id="2747268"/>
    <lineage>
        <taxon>Bacteria</taxon>
        <taxon>Pseudomonadati</taxon>
        <taxon>Bacteroidota</taxon>
        <taxon>Cytophagia</taxon>
        <taxon>Cytophagales</taxon>
        <taxon>Spirosomataceae</taxon>
        <taxon>Dyadobacter</taxon>
    </lineage>
</organism>
<dbReference type="CDD" id="cd00082">
    <property type="entry name" value="HisKA"/>
    <property type="match status" value="1"/>
</dbReference>
<evidence type="ECO:0000256" key="5">
    <source>
        <dbReference type="ARBA" id="ARBA00022553"/>
    </source>
</evidence>
<dbReference type="Pfam" id="PF02518">
    <property type="entry name" value="HATPase_c"/>
    <property type="match status" value="1"/>
</dbReference>
<evidence type="ECO:0000256" key="10">
    <source>
        <dbReference type="ARBA" id="ARBA00023170"/>
    </source>
</evidence>
<dbReference type="SUPFAM" id="SSF55874">
    <property type="entry name" value="ATPase domain of HSP90 chaperone/DNA topoisomerase II/histidine kinase"/>
    <property type="match status" value="1"/>
</dbReference>
<keyword evidence="9" id="KW-0157">Chromophore</keyword>
<dbReference type="Gene3D" id="3.30.450.40">
    <property type="match status" value="1"/>
</dbReference>
<dbReference type="EMBL" id="CP056775">
    <property type="protein sequence ID" value="QRR02127.1"/>
    <property type="molecule type" value="Genomic_DNA"/>
</dbReference>
<comment type="similarity">
    <text evidence="2">In the N-terminal section; belongs to the phytochrome family.</text>
</comment>
<dbReference type="PANTHER" id="PTHR43304:SF1">
    <property type="entry name" value="PAC DOMAIN-CONTAINING PROTEIN"/>
    <property type="match status" value="1"/>
</dbReference>
<dbReference type="Gene3D" id="3.30.565.10">
    <property type="entry name" value="Histidine kinase-like ATPase, C-terminal domain"/>
    <property type="match status" value="1"/>
</dbReference>
<dbReference type="Pfam" id="PF00512">
    <property type="entry name" value="HisKA"/>
    <property type="match status" value="1"/>
</dbReference>
<dbReference type="Gene3D" id="3.30.450.20">
    <property type="entry name" value="PAS domain"/>
    <property type="match status" value="1"/>
</dbReference>
<feature type="domain" description="Histidine kinase" evidence="13">
    <location>
        <begin position="534"/>
        <end position="760"/>
    </location>
</feature>
<dbReference type="InterPro" id="IPR003661">
    <property type="entry name" value="HisK_dim/P_dom"/>
</dbReference>
<keyword evidence="5" id="KW-0597">Phosphoprotein</keyword>
<dbReference type="InterPro" id="IPR013515">
    <property type="entry name" value="Phytochrome_cen-reg"/>
</dbReference>
<dbReference type="InterPro" id="IPR052162">
    <property type="entry name" value="Sensor_kinase/Photoreceptor"/>
</dbReference>
<dbReference type="Proteomes" id="UP000612680">
    <property type="component" value="Chromosome"/>
</dbReference>
<dbReference type="PROSITE" id="PS50046">
    <property type="entry name" value="PHYTOCHROME_2"/>
    <property type="match status" value="1"/>
</dbReference>
<gene>
    <name evidence="14" type="ORF">HWI92_15040</name>
</gene>
<dbReference type="Pfam" id="PF01590">
    <property type="entry name" value="GAF"/>
    <property type="match status" value="1"/>
</dbReference>
<protein>
    <recommendedName>
        <fullName evidence="3">histidine kinase</fullName>
        <ecNumber evidence="3">2.7.13.3</ecNumber>
    </recommendedName>
</protein>
<evidence type="ECO:0000256" key="7">
    <source>
        <dbReference type="ARBA" id="ARBA00022679"/>
    </source>
</evidence>
<dbReference type="PROSITE" id="PS50109">
    <property type="entry name" value="HIS_KIN"/>
    <property type="match status" value="1"/>
</dbReference>
<dbReference type="Gene3D" id="3.30.450.270">
    <property type="match status" value="1"/>
</dbReference>
<comment type="catalytic activity">
    <reaction evidence="1">
        <text>ATP + protein L-histidine = ADP + protein N-phospho-L-histidine.</text>
        <dbReference type="EC" id="2.7.13.3"/>
    </reaction>
</comment>